<name>A0A1E3L360_9BACL</name>
<reference evidence="1 2" key="1">
    <citation type="submission" date="2016-08" db="EMBL/GenBank/DDBJ databases">
        <title>Genome sequencing of Paenibacillus sp. TI45-13ar, isolated from Korean traditional nuruk.</title>
        <authorList>
            <person name="Kim S.-J."/>
        </authorList>
    </citation>
    <scope>NUCLEOTIDE SEQUENCE [LARGE SCALE GENOMIC DNA]</scope>
    <source>
        <strain evidence="1 2">TI45-13ar</strain>
    </source>
</reference>
<comment type="caution">
    <text evidence="1">The sequence shown here is derived from an EMBL/GenBank/DDBJ whole genome shotgun (WGS) entry which is preliminary data.</text>
</comment>
<protein>
    <submittedName>
        <fullName evidence="1">Uncharacterized protein</fullName>
    </submittedName>
</protein>
<gene>
    <name evidence="1" type="ORF">PTI45_02985</name>
</gene>
<accession>A0A1E3L360</accession>
<proteinExistence type="predicted"/>
<dbReference type="Proteomes" id="UP000094578">
    <property type="component" value="Unassembled WGS sequence"/>
</dbReference>
<dbReference type="STRING" id="1886670.PTI45_02985"/>
<dbReference type="AlphaFoldDB" id="A0A1E3L360"/>
<evidence type="ECO:0000313" key="2">
    <source>
        <dbReference type="Proteomes" id="UP000094578"/>
    </source>
</evidence>
<keyword evidence="2" id="KW-1185">Reference proteome</keyword>
<evidence type="ECO:0000313" key="1">
    <source>
        <dbReference type="EMBL" id="ODP27615.1"/>
    </source>
</evidence>
<organism evidence="1 2">
    <name type="scientific">Paenibacillus nuruki</name>
    <dbReference type="NCBI Taxonomy" id="1886670"/>
    <lineage>
        <taxon>Bacteria</taxon>
        <taxon>Bacillati</taxon>
        <taxon>Bacillota</taxon>
        <taxon>Bacilli</taxon>
        <taxon>Bacillales</taxon>
        <taxon>Paenibacillaceae</taxon>
        <taxon>Paenibacillus</taxon>
    </lineage>
</organism>
<sequence>MSNSISLPQGLNDSVESIGMSNGLTSVFIEVLSISGSILANTNREKELMIWIAQRDQSIVGMGTVSFDIDKMPWTIDHFSVEKSFMLKVILRAIDGLGWEKLSYEPHQEFIISALKQFYSMIEVFTQEHVNMESYIEWTEIEEGDNRPTIPIGYPKCEKHDVYLTCHGCVLCNSEV</sequence>
<dbReference type="RefSeq" id="WP_069328389.1">
    <property type="nucleotide sequence ID" value="NZ_MDER01000049.1"/>
</dbReference>
<dbReference type="EMBL" id="MDER01000049">
    <property type="protein sequence ID" value="ODP27615.1"/>
    <property type="molecule type" value="Genomic_DNA"/>
</dbReference>